<feature type="region of interest" description="Disordered" evidence="1">
    <location>
        <begin position="319"/>
        <end position="369"/>
    </location>
</feature>
<evidence type="ECO:0000313" key="3">
    <source>
        <dbReference type="Proteomes" id="UP001583280"/>
    </source>
</evidence>
<feature type="compositionally biased region" description="Polar residues" evidence="1">
    <location>
        <begin position="175"/>
        <end position="187"/>
    </location>
</feature>
<protein>
    <recommendedName>
        <fullName evidence="4">Proteophosphoglycan 5</fullName>
    </recommendedName>
</protein>
<sequence>MTESSAPKEKRAGRNNNNNKPRSRVNKGRQTAYVSEPEHGFNVGVPITEPPKTPQKTNARHQTPGSQNKNQNLNQSRTQLKQPKNRSRSKNLQTSPLPQNSQAARTRSTSVRQTTPPQSAGLSRSTSTPFAGSTFHASPAPSSLPMPKFLVKKPTTPEAELSQSVSDKSEPSPPSKNINQATPSRPSVASGPLPNGGFAHDSPLEFIFQADRAEKQRAKYTSPQTIESEKKHLEQPHTVPRMASRRPTNPPPSDSPALLSAIFNSVQSSPSVNKVLRSNGGGNLPRNYYQAMASEMDDGYAHQPVGSSFARPFSERLKEIQSPPRADHSQQTSSAPIQAVMHTPPPPQHVLPTPPRASMHTPPHNDSQKISDDASVALKAYLFNIPTPETPSITNINPMKRNGDFSHSPPVHQPNGFHRGYNRHQNQHEMHQDYQRGLEPGFHANLQQKSMSNAYPIMASESLALEDRLRQMLKISPSGSA</sequence>
<proteinExistence type="predicted"/>
<accession>A0ABR3Z538</accession>
<evidence type="ECO:0008006" key="4">
    <source>
        <dbReference type="Google" id="ProtNLM"/>
    </source>
</evidence>
<feature type="compositionally biased region" description="Polar residues" evidence="1">
    <location>
        <begin position="90"/>
        <end position="131"/>
    </location>
</feature>
<organism evidence="2 3">
    <name type="scientific">Ceratocystis pirilliformis</name>
    <dbReference type="NCBI Taxonomy" id="259994"/>
    <lineage>
        <taxon>Eukaryota</taxon>
        <taxon>Fungi</taxon>
        <taxon>Dikarya</taxon>
        <taxon>Ascomycota</taxon>
        <taxon>Pezizomycotina</taxon>
        <taxon>Sordariomycetes</taxon>
        <taxon>Hypocreomycetidae</taxon>
        <taxon>Microascales</taxon>
        <taxon>Ceratocystidaceae</taxon>
        <taxon>Ceratocystis</taxon>
    </lineage>
</organism>
<comment type="caution">
    <text evidence="2">The sequence shown here is derived from an EMBL/GenBank/DDBJ whole genome shotgun (WGS) entry which is preliminary data.</text>
</comment>
<name>A0ABR3Z538_9PEZI</name>
<feature type="region of interest" description="Disordered" evidence="1">
    <location>
        <begin position="1"/>
        <end position="258"/>
    </location>
</feature>
<feature type="compositionally biased region" description="Polar residues" evidence="1">
    <location>
        <begin position="54"/>
        <end position="82"/>
    </location>
</feature>
<dbReference type="EMBL" id="JAWDJO010000069">
    <property type="protein sequence ID" value="KAL1895746.1"/>
    <property type="molecule type" value="Genomic_DNA"/>
</dbReference>
<reference evidence="2 3" key="1">
    <citation type="journal article" date="2024" name="IMA Fungus">
        <title>IMA Genome - F19 : A genome assembly and annotation guide to empower mycologists, including annotated draft genome sequences of Ceratocystis pirilliformis, Diaporthe australafricana, Fusarium ophioides, Paecilomyces lecythidis, and Sporothrix stenoceras.</title>
        <authorList>
            <person name="Aylward J."/>
            <person name="Wilson A.M."/>
            <person name="Visagie C.M."/>
            <person name="Spraker J."/>
            <person name="Barnes I."/>
            <person name="Buitendag C."/>
            <person name="Ceriani C."/>
            <person name="Del Mar Angel L."/>
            <person name="du Plessis D."/>
            <person name="Fuchs T."/>
            <person name="Gasser K."/>
            <person name="Kramer D."/>
            <person name="Li W."/>
            <person name="Munsamy K."/>
            <person name="Piso A."/>
            <person name="Price J.L."/>
            <person name="Sonnekus B."/>
            <person name="Thomas C."/>
            <person name="van der Nest A."/>
            <person name="van Dijk A."/>
            <person name="van Heerden A."/>
            <person name="van Vuuren N."/>
            <person name="Yilmaz N."/>
            <person name="Duong T.A."/>
            <person name="van der Merwe N.A."/>
            <person name="Wingfield M.J."/>
            <person name="Wingfield B.D."/>
        </authorList>
    </citation>
    <scope>NUCLEOTIDE SEQUENCE [LARGE SCALE GENOMIC DNA]</scope>
    <source>
        <strain evidence="2 3">CMW 12675</strain>
    </source>
</reference>
<feature type="compositionally biased region" description="Basic and acidic residues" evidence="1">
    <location>
        <begin position="1"/>
        <end position="12"/>
    </location>
</feature>
<dbReference type="InterPro" id="IPR028322">
    <property type="entry name" value="PNRC-like_rgn"/>
</dbReference>
<evidence type="ECO:0000256" key="1">
    <source>
        <dbReference type="SAM" id="MobiDB-lite"/>
    </source>
</evidence>
<gene>
    <name evidence="2" type="ORF">Cpir12675_003137</name>
</gene>
<dbReference type="Proteomes" id="UP001583280">
    <property type="component" value="Unassembled WGS sequence"/>
</dbReference>
<evidence type="ECO:0000313" key="2">
    <source>
        <dbReference type="EMBL" id="KAL1895746.1"/>
    </source>
</evidence>
<feature type="compositionally biased region" description="Pro residues" evidence="1">
    <location>
        <begin position="343"/>
        <end position="355"/>
    </location>
</feature>
<keyword evidence="3" id="KW-1185">Reference proteome</keyword>
<dbReference type="Pfam" id="PF15365">
    <property type="entry name" value="PNRC"/>
    <property type="match status" value="1"/>
</dbReference>